<accession>A0A4Q2RKN1</accession>
<dbReference type="OrthoDB" id="9795675at2"/>
<name>A0A4Q2RKN1_9HYPH</name>
<evidence type="ECO:0000313" key="4">
    <source>
        <dbReference type="EMBL" id="RYB07129.1"/>
    </source>
</evidence>
<feature type="domain" description="Sulfatase N-terminal" evidence="3">
    <location>
        <begin position="4"/>
        <end position="386"/>
    </location>
</feature>
<dbReference type="Proteomes" id="UP000289411">
    <property type="component" value="Unassembled WGS sequence"/>
</dbReference>
<dbReference type="GO" id="GO:0046872">
    <property type="term" value="F:metal ion binding"/>
    <property type="evidence" value="ECO:0007669"/>
    <property type="project" value="UniProtKB-KW"/>
</dbReference>
<evidence type="ECO:0000256" key="2">
    <source>
        <dbReference type="ARBA" id="ARBA00022801"/>
    </source>
</evidence>
<keyword evidence="5" id="KW-1185">Reference proteome</keyword>
<reference evidence="4 5" key="2">
    <citation type="submission" date="2019-02" db="EMBL/GenBank/DDBJ databases">
        <title>'Lichenibacterium ramalinii' gen. nov. sp. nov., 'Lichenibacterium minor' gen. nov. sp. nov.</title>
        <authorList>
            <person name="Pankratov T."/>
        </authorList>
    </citation>
    <scope>NUCLEOTIDE SEQUENCE [LARGE SCALE GENOMIC DNA]</scope>
    <source>
        <strain evidence="4 5">RmlP001</strain>
    </source>
</reference>
<reference evidence="4 5" key="1">
    <citation type="submission" date="2018-09" db="EMBL/GenBank/DDBJ databases">
        <authorList>
            <person name="Grouzdev D.S."/>
            <person name="Krutkina M.S."/>
        </authorList>
    </citation>
    <scope>NUCLEOTIDE SEQUENCE [LARGE SCALE GENOMIC DNA]</scope>
    <source>
        <strain evidence="4 5">RmlP001</strain>
    </source>
</reference>
<dbReference type="FunFam" id="3.40.720.10:FF:000062">
    <property type="entry name" value="Probable sulfatase"/>
    <property type="match status" value="1"/>
</dbReference>
<protein>
    <submittedName>
        <fullName evidence="4">Phosphonate monoester hydrolase</fullName>
    </submittedName>
</protein>
<proteinExistence type="predicted"/>
<comment type="caution">
    <text evidence="4">The sequence shown here is derived from an EMBL/GenBank/DDBJ whole genome shotgun (WGS) entry which is preliminary data.</text>
</comment>
<dbReference type="AlphaFoldDB" id="A0A4Q2RKN1"/>
<dbReference type="GO" id="GO:0008484">
    <property type="term" value="F:sulfuric ester hydrolase activity"/>
    <property type="evidence" value="ECO:0007669"/>
    <property type="project" value="TreeGrafter"/>
</dbReference>
<gene>
    <name evidence="4" type="ORF">D3272_03400</name>
</gene>
<dbReference type="InterPro" id="IPR000917">
    <property type="entry name" value="Sulfatase_N"/>
</dbReference>
<dbReference type="InterPro" id="IPR017850">
    <property type="entry name" value="Alkaline_phosphatase_core_sf"/>
</dbReference>
<sequence length="540" mass="60119">MTARNVLWIMCDQLRFDYLSCAGHGSLATPNIDRLAARGVRFTRAYVQSPVCGPSRMSFYTGRYMRSHGANWNQFPLRVDEPTLGDASKALGVRNVLVGKTHMRADDDGLDRLGIDRASDIGVHVSQCGFEPFERDDGLHPTASGGGRTRYDEHLRARGFGGANPWEDWANAGDAEGGLASGWLLAHADKVARVDEAESETPYMTRRAMEFIADAARDGRPWCLHLSYIKPHWPYIAPAPYHALYGPADVKPAVRDAAERVDPHPVYAAFMDLRVSRNMARDEVRARVIPAYMGLIKQIDDQLGELFAFLESEGLADTTLVAFTSDHGDYLGDHWLGEKDLFHDCSVKVPLIVYDPSPAADGTRGTVCDRLVEAIDLAPTIVDWFGGRPRPNVMEGRSLLPLLHGRTDLPWRRYAVSEYDFSMLEVRAALGLAPRDSRLFMLFDGRWKLVHAPGFRPMLFDLADDPDEVRDLGGDPTHAPEIARLRDLLLDWALRDHARVTMDDDAILAYGPATQLERGVMIGYTDEAEVAQARADYGLD</sequence>
<dbReference type="Gene3D" id="3.40.720.10">
    <property type="entry name" value="Alkaline Phosphatase, subunit A"/>
    <property type="match status" value="1"/>
</dbReference>
<dbReference type="PANTHER" id="PTHR45953:SF1">
    <property type="entry name" value="IDURONATE 2-SULFATASE"/>
    <property type="match status" value="1"/>
</dbReference>
<dbReference type="RefSeq" id="WP_129217695.1">
    <property type="nucleotide sequence ID" value="NZ_QYBC01000002.1"/>
</dbReference>
<organism evidence="4 5">
    <name type="scientific">Lichenibacterium ramalinae</name>
    <dbReference type="NCBI Taxonomy" id="2316527"/>
    <lineage>
        <taxon>Bacteria</taxon>
        <taxon>Pseudomonadati</taxon>
        <taxon>Pseudomonadota</taxon>
        <taxon>Alphaproteobacteria</taxon>
        <taxon>Hyphomicrobiales</taxon>
        <taxon>Lichenihabitantaceae</taxon>
        <taxon>Lichenibacterium</taxon>
    </lineage>
</organism>
<keyword evidence="2 4" id="KW-0378">Hydrolase</keyword>
<dbReference type="PANTHER" id="PTHR45953">
    <property type="entry name" value="IDURONATE 2-SULFATASE"/>
    <property type="match status" value="1"/>
</dbReference>
<evidence type="ECO:0000259" key="3">
    <source>
        <dbReference type="Pfam" id="PF00884"/>
    </source>
</evidence>
<dbReference type="Pfam" id="PF00884">
    <property type="entry name" value="Sulfatase"/>
    <property type="match status" value="1"/>
</dbReference>
<dbReference type="GO" id="GO:0005737">
    <property type="term" value="C:cytoplasm"/>
    <property type="evidence" value="ECO:0007669"/>
    <property type="project" value="TreeGrafter"/>
</dbReference>
<keyword evidence="1" id="KW-0479">Metal-binding</keyword>
<dbReference type="SUPFAM" id="SSF53649">
    <property type="entry name" value="Alkaline phosphatase-like"/>
    <property type="match status" value="1"/>
</dbReference>
<evidence type="ECO:0000256" key="1">
    <source>
        <dbReference type="ARBA" id="ARBA00022723"/>
    </source>
</evidence>
<evidence type="ECO:0000313" key="5">
    <source>
        <dbReference type="Proteomes" id="UP000289411"/>
    </source>
</evidence>
<dbReference type="EMBL" id="QYBC01000002">
    <property type="protein sequence ID" value="RYB07129.1"/>
    <property type="molecule type" value="Genomic_DNA"/>
</dbReference>
<dbReference type="CDD" id="cd16028">
    <property type="entry name" value="PMH"/>
    <property type="match status" value="1"/>
</dbReference>